<feature type="transmembrane region" description="Helical" evidence="9">
    <location>
        <begin position="115"/>
        <end position="136"/>
    </location>
</feature>
<keyword evidence="2" id="KW-0813">Transport</keyword>
<comment type="subcellular location">
    <subcellularLocation>
        <location evidence="1">Cell membrane</location>
        <topology evidence="1">Multi-pass membrane protein</topology>
    </subcellularLocation>
</comment>
<dbReference type="SUPFAM" id="SSF103473">
    <property type="entry name" value="MFS general substrate transporter"/>
    <property type="match status" value="1"/>
</dbReference>
<evidence type="ECO:0000256" key="3">
    <source>
        <dbReference type="ARBA" id="ARBA00022475"/>
    </source>
</evidence>
<evidence type="ECO:0000256" key="9">
    <source>
        <dbReference type="SAM" id="Phobius"/>
    </source>
</evidence>
<name>A0ABW0Z8R9_9ACTN</name>
<proteinExistence type="predicted"/>
<sequence length="489" mass="49107">MREQGTAAQGPVRYGWVLAVVVAVQFMVTLDASVVNVALPAMRSELGFTEAGLLWVVNAYTLVFGGFLLLGGRIADLLGRRRVLWSGLALFGLASLAGGLAQAPGQLVAARAAQGLGAAVLAPVALTIVTTSFPAGPPRARALGLWSAAGAAGGAAGVLIGGVLTEYLDWRWVLLINVPIVVLAAAAGRYVPDGRPERRPRLDVVGAVLGTAGLAALVYGVVRTGTDAWTSGTTLGCFGAALVLLAGFVAYEAKGASQPLVRLGLFTHRAVSGANLTMLLLASGQFASFYFVSLYLQQVLHYGPAVAGVAFLPFCVGFTTSALLASRFVARTGPRVLVAAGTLVGAAGLLWFSRIAVDGTFLGTVLGPSLVTSLGIGACFVPLAGAATGTVPAEDAGMASGMLNSAQQVGGSLGLAVTVSVATSRSANAAADGDSPLAALTSGYGTALLCGAALLVAAALLSLVLPGRRPAARPTDSGEAAETPTAQTI</sequence>
<keyword evidence="6 9" id="KW-0472">Membrane</keyword>
<evidence type="ECO:0000256" key="4">
    <source>
        <dbReference type="ARBA" id="ARBA00022692"/>
    </source>
</evidence>
<keyword evidence="4 9" id="KW-0812">Transmembrane</keyword>
<gene>
    <name evidence="11" type="ORF">ACFP1Z_22775</name>
</gene>
<evidence type="ECO:0000256" key="7">
    <source>
        <dbReference type="ARBA" id="ARBA00023251"/>
    </source>
</evidence>
<feature type="transmembrane region" description="Helical" evidence="9">
    <location>
        <begin position="204"/>
        <end position="222"/>
    </location>
</feature>
<organism evidence="11 12">
    <name type="scientific">Streptomyces gamaensis</name>
    <dbReference type="NCBI Taxonomy" id="1763542"/>
    <lineage>
        <taxon>Bacteria</taxon>
        <taxon>Bacillati</taxon>
        <taxon>Actinomycetota</taxon>
        <taxon>Actinomycetes</taxon>
        <taxon>Kitasatosporales</taxon>
        <taxon>Streptomycetaceae</taxon>
        <taxon>Streptomyces</taxon>
    </lineage>
</organism>
<feature type="transmembrane region" description="Helical" evidence="9">
    <location>
        <begin position="12"/>
        <end position="32"/>
    </location>
</feature>
<keyword evidence="3" id="KW-1003">Cell membrane</keyword>
<dbReference type="EMBL" id="JBHSPB010000014">
    <property type="protein sequence ID" value="MFC5722995.1"/>
    <property type="molecule type" value="Genomic_DNA"/>
</dbReference>
<dbReference type="Proteomes" id="UP001596083">
    <property type="component" value="Unassembled WGS sequence"/>
</dbReference>
<feature type="transmembrane region" description="Helical" evidence="9">
    <location>
        <begin position="302"/>
        <end position="324"/>
    </location>
</feature>
<feature type="transmembrane region" description="Helical" evidence="9">
    <location>
        <begin position="83"/>
        <end position="103"/>
    </location>
</feature>
<evidence type="ECO:0000256" key="1">
    <source>
        <dbReference type="ARBA" id="ARBA00004651"/>
    </source>
</evidence>
<dbReference type="InterPro" id="IPR020846">
    <property type="entry name" value="MFS_dom"/>
</dbReference>
<evidence type="ECO:0000256" key="8">
    <source>
        <dbReference type="SAM" id="MobiDB-lite"/>
    </source>
</evidence>
<dbReference type="PRINTS" id="PR01036">
    <property type="entry name" value="TCRTETB"/>
</dbReference>
<dbReference type="PANTHER" id="PTHR42718">
    <property type="entry name" value="MAJOR FACILITATOR SUPERFAMILY MULTIDRUG TRANSPORTER MFSC"/>
    <property type="match status" value="1"/>
</dbReference>
<accession>A0ABW0Z8R9</accession>
<feature type="transmembrane region" description="Helical" evidence="9">
    <location>
        <begin position="52"/>
        <end position="71"/>
    </location>
</feature>
<keyword evidence="7" id="KW-0046">Antibiotic resistance</keyword>
<dbReference type="PROSITE" id="PS50850">
    <property type="entry name" value="MFS"/>
    <property type="match status" value="1"/>
</dbReference>
<dbReference type="Pfam" id="PF07690">
    <property type="entry name" value="MFS_1"/>
    <property type="match status" value="1"/>
</dbReference>
<feature type="transmembrane region" description="Helical" evidence="9">
    <location>
        <begin position="228"/>
        <end position="251"/>
    </location>
</feature>
<evidence type="ECO:0000256" key="6">
    <source>
        <dbReference type="ARBA" id="ARBA00023136"/>
    </source>
</evidence>
<evidence type="ECO:0000313" key="12">
    <source>
        <dbReference type="Proteomes" id="UP001596083"/>
    </source>
</evidence>
<keyword evidence="5 9" id="KW-1133">Transmembrane helix</keyword>
<dbReference type="PANTHER" id="PTHR42718:SF46">
    <property type="entry name" value="BLR6921 PROTEIN"/>
    <property type="match status" value="1"/>
</dbReference>
<dbReference type="RefSeq" id="WP_390318850.1">
    <property type="nucleotide sequence ID" value="NZ_JBHSPB010000014.1"/>
</dbReference>
<keyword evidence="12" id="KW-1185">Reference proteome</keyword>
<dbReference type="InterPro" id="IPR011701">
    <property type="entry name" value="MFS"/>
</dbReference>
<evidence type="ECO:0000256" key="5">
    <source>
        <dbReference type="ARBA" id="ARBA00022989"/>
    </source>
</evidence>
<feature type="transmembrane region" description="Helical" evidence="9">
    <location>
        <begin position="444"/>
        <end position="465"/>
    </location>
</feature>
<dbReference type="InterPro" id="IPR005829">
    <property type="entry name" value="Sugar_transporter_CS"/>
</dbReference>
<evidence type="ECO:0000259" key="10">
    <source>
        <dbReference type="PROSITE" id="PS50850"/>
    </source>
</evidence>
<dbReference type="CDD" id="cd17321">
    <property type="entry name" value="MFS_MMR_MDR_like"/>
    <property type="match status" value="1"/>
</dbReference>
<feature type="domain" description="Major facilitator superfamily (MFS) profile" evidence="10">
    <location>
        <begin position="17"/>
        <end position="469"/>
    </location>
</feature>
<protein>
    <submittedName>
        <fullName evidence="11">MFS transporter</fullName>
    </submittedName>
</protein>
<evidence type="ECO:0000313" key="11">
    <source>
        <dbReference type="EMBL" id="MFC5722995.1"/>
    </source>
</evidence>
<reference evidence="12" key="1">
    <citation type="journal article" date="2019" name="Int. J. Syst. Evol. Microbiol.">
        <title>The Global Catalogue of Microorganisms (GCM) 10K type strain sequencing project: providing services to taxonomists for standard genome sequencing and annotation.</title>
        <authorList>
            <consortium name="The Broad Institute Genomics Platform"/>
            <consortium name="The Broad Institute Genome Sequencing Center for Infectious Disease"/>
            <person name="Wu L."/>
            <person name="Ma J."/>
        </authorList>
    </citation>
    <scope>NUCLEOTIDE SEQUENCE [LARGE SCALE GENOMIC DNA]</scope>
    <source>
        <strain evidence="12">CGMCC 4.7304</strain>
    </source>
</reference>
<dbReference type="Gene3D" id="1.20.1720.10">
    <property type="entry name" value="Multidrug resistance protein D"/>
    <property type="match status" value="1"/>
</dbReference>
<feature type="region of interest" description="Disordered" evidence="8">
    <location>
        <begin position="470"/>
        <end position="489"/>
    </location>
</feature>
<dbReference type="Gene3D" id="1.20.1250.20">
    <property type="entry name" value="MFS general substrate transporter like domains"/>
    <property type="match status" value="1"/>
</dbReference>
<feature type="transmembrane region" description="Helical" evidence="9">
    <location>
        <begin position="272"/>
        <end position="296"/>
    </location>
</feature>
<evidence type="ECO:0000256" key="2">
    <source>
        <dbReference type="ARBA" id="ARBA00022448"/>
    </source>
</evidence>
<comment type="caution">
    <text evidence="11">The sequence shown here is derived from an EMBL/GenBank/DDBJ whole genome shotgun (WGS) entry which is preliminary data.</text>
</comment>
<feature type="transmembrane region" description="Helical" evidence="9">
    <location>
        <begin position="143"/>
        <end position="164"/>
    </location>
</feature>
<feature type="transmembrane region" description="Helical" evidence="9">
    <location>
        <begin position="170"/>
        <end position="192"/>
    </location>
</feature>
<feature type="transmembrane region" description="Helical" evidence="9">
    <location>
        <begin position="336"/>
        <end position="357"/>
    </location>
</feature>
<dbReference type="InterPro" id="IPR036259">
    <property type="entry name" value="MFS_trans_sf"/>
</dbReference>
<dbReference type="PROSITE" id="PS00216">
    <property type="entry name" value="SUGAR_TRANSPORT_1"/>
    <property type="match status" value="1"/>
</dbReference>